<reference evidence="1 2" key="1">
    <citation type="journal article" date="2022" name="New Phytol.">
        <title>Ecological generalism drives hyperdiversity of secondary metabolite gene clusters in xylarialean endophytes.</title>
        <authorList>
            <person name="Franco M.E.E."/>
            <person name="Wisecaver J.H."/>
            <person name="Arnold A.E."/>
            <person name="Ju Y.M."/>
            <person name="Slot J.C."/>
            <person name="Ahrendt S."/>
            <person name="Moore L.P."/>
            <person name="Eastman K.E."/>
            <person name="Scott K."/>
            <person name="Konkel Z."/>
            <person name="Mondo S.J."/>
            <person name="Kuo A."/>
            <person name="Hayes R.D."/>
            <person name="Haridas S."/>
            <person name="Andreopoulos B."/>
            <person name="Riley R."/>
            <person name="LaButti K."/>
            <person name="Pangilinan J."/>
            <person name="Lipzen A."/>
            <person name="Amirebrahimi M."/>
            <person name="Yan J."/>
            <person name="Adam C."/>
            <person name="Keymanesh K."/>
            <person name="Ng V."/>
            <person name="Louie K."/>
            <person name="Northen T."/>
            <person name="Drula E."/>
            <person name="Henrissat B."/>
            <person name="Hsieh H.M."/>
            <person name="Youens-Clark K."/>
            <person name="Lutzoni F."/>
            <person name="Miadlikowska J."/>
            <person name="Eastwood D.C."/>
            <person name="Hamelin R.C."/>
            <person name="Grigoriev I.V."/>
            <person name="U'Ren J.M."/>
        </authorList>
    </citation>
    <scope>NUCLEOTIDE SEQUENCE [LARGE SCALE GENOMIC DNA]</scope>
    <source>
        <strain evidence="1 2">ER1909</strain>
    </source>
</reference>
<accession>A0ACC0CY98</accession>
<comment type="caution">
    <text evidence="1">The sequence shown here is derived from an EMBL/GenBank/DDBJ whole genome shotgun (WGS) entry which is preliminary data.</text>
</comment>
<organism evidence="1 2">
    <name type="scientific">Hypoxylon rubiginosum</name>
    <dbReference type="NCBI Taxonomy" id="110542"/>
    <lineage>
        <taxon>Eukaryota</taxon>
        <taxon>Fungi</taxon>
        <taxon>Dikarya</taxon>
        <taxon>Ascomycota</taxon>
        <taxon>Pezizomycotina</taxon>
        <taxon>Sordariomycetes</taxon>
        <taxon>Xylariomycetidae</taxon>
        <taxon>Xylariales</taxon>
        <taxon>Hypoxylaceae</taxon>
        <taxon>Hypoxylon</taxon>
    </lineage>
</organism>
<gene>
    <name evidence="1" type="ORF">F4821DRAFT_241500</name>
</gene>
<sequence>MEIEIMNEDDIDIPTWRQTHLGDEPIYCAAPPQSNPDDIICFGSDEELDESAKVAKRLRYEAKALDYLQGKPIHILSASLRGPFDKASGWKNPWLPKPSTAKAPIPNPSQLSSKPQLAIKQRALRRSRRIAQQDSTTTGTDNSIRCQFPSSSSNRESEAMSTPLETEKRIQIQAWAKNVSLGTLEKDAFWAPDQVHHEENTEPARKRPVGKDWLKGKQSKRKRIDNSQTTAAASTPMPMPRAQASTRSRSVPTSISHTKQPVPPSKAVSRSFELPTPSSTINQNAPDITHAGVDETSINHSSLSSQDDLSNASGVLQTEAITTADTYDQSLSTAKHGCEQTSGLGTSRSSKQAHRGGINQDQQNQEEERDLESYLDESFHYRARPVKKTTPIPDSDFPITATCPQLTQTGTPESPSHADAVAVATAEAKDLSPKKVLKSTSSDDNVSKRNEKISTTAPVEEASTEHQMALVEDSNPMLAKPDSASTTSDTSSTLSAEDGPVGANTVQDGLPLLPTIVETKDSGNSAPPTNHTTNEAHPIQSKPLVEEESLTDNPVADREPLKASELPATNYTLNSPITEAVLVAEPHDAVQPCENTAQDGSDSDSDSIIIPLSQVEWGFTEAMGSTPKKLEAIAKSDMAISITELPDGLEEGNSPQVALLDPPEIVTQRSPWVSDLPPGADLTAKHINGETPRLGPSQQSPWAGGFLEPVRSGDQGQHSPTPIGAIHADASLTTAAFEEHQSPWDNGNISITSYPQYLPVLSTPLAHNEGSLHPSFQSPMLATGPKQQPSGFQCDSPVTPPRAPASHASHVRTPELENSILPFAMFNTPSPRRERRQLSGRYSLPSHTRSILSSAKRSNPWNSARSSRRVSFAPLPTEDDDSNFLTASAPGVPTRAASPPPQVMADAEDEDVSGLFQTHFDIMKRRAGGEDMQLRQQPQLLPSFSQQKPSSPAFDAMAAAFQEADAHMVQGQDGLPRDMEENIDIDREMTDAPQSPWRKESQGVDDVAAVMNNLDEFLGAWDVEAELVKGTQETVRGSQSWGILG</sequence>
<dbReference type="EMBL" id="MU394329">
    <property type="protein sequence ID" value="KAI6085075.1"/>
    <property type="molecule type" value="Genomic_DNA"/>
</dbReference>
<keyword evidence="2" id="KW-1185">Reference proteome</keyword>
<name>A0ACC0CY98_9PEZI</name>
<evidence type="ECO:0000313" key="2">
    <source>
        <dbReference type="Proteomes" id="UP001497680"/>
    </source>
</evidence>
<dbReference type="Proteomes" id="UP001497680">
    <property type="component" value="Unassembled WGS sequence"/>
</dbReference>
<proteinExistence type="predicted"/>
<evidence type="ECO:0000313" key="1">
    <source>
        <dbReference type="EMBL" id="KAI6085075.1"/>
    </source>
</evidence>
<protein>
    <submittedName>
        <fullName evidence="1">Uncharacterized protein</fullName>
    </submittedName>
</protein>